<dbReference type="AlphaFoldDB" id="A7SYY1"/>
<dbReference type="Gene3D" id="3.30.710.10">
    <property type="entry name" value="Potassium Channel Kv1.1, Chain A"/>
    <property type="match status" value="1"/>
</dbReference>
<dbReference type="InterPro" id="IPR045890">
    <property type="entry name" value="POB1-like"/>
</dbReference>
<evidence type="ECO:0000259" key="3">
    <source>
        <dbReference type="PROSITE" id="PS50144"/>
    </source>
</evidence>
<dbReference type="EMBL" id="DS469938">
    <property type="protein sequence ID" value="EDO31093.1"/>
    <property type="molecule type" value="Genomic_DNA"/>
</dbReference>
<dbReference type="SMART" id="SM00225">
    <property type="entry name" value="BTB"/>
    <property type="match status" value="1"/>
</dbReference>
<gene>
    <name evidence="4" type="ORF">NEMVEDRAFT_v1g233739</name>
</gene>
<dbReference type="InterPro" id="IPR011333">
    <property type="entry name" value="SKP1/BTB/POZ_sf"/>
</dbReference>
<dbReference type="PANTHER" id="PTHR46336">
    <property type="entry name" value="OS02G0260700 PROTEIN"/>
    <property type="match status" value="1"/>
</dbReference>
<feature type="domain" description="BTB" evidence="2">
    <location>
        <begin position="200"/>
        <end position="271"/>
    </location>
</feature>
<feature type="region of interest" description="Disordered" evidence="1">
    <location>
        <begin position="28"/>
        <end position="126"/>
    </location>
</feature>
<dbReference type="eggNOG" id="ENOG502QT6M">
    <property type="taxonomic scope" value="Eukaryota"/>
</dbReference>
<organism evidence="4 5">
    <name type="scientific">Nematostella vectensis</name>
    <name type="common">Starlet sea anemone</name>
    <dbReference type="NCBI Taxonomy" id="45351"/>
    <lineage>
        <taxon>Eukaryota</taxon>
        <taxon>Metazoa</taxon>
        <taxon>Cnidaria</taxon>
        <taxon>Anthozoa</taxon>
        <taxon>Hexacorallia</taxon>
        <taxon>Actiniaria</taxon>
        <taxon>Edwardsiidae</taxon>
        <taxon>Nematostella</taxon>
    </lineage>
</organism>
<sequence>MADRILVVTVRKQGWEQLRAAKLAKNICQSKKSSTETGKAEDEALSDEDSDIEIDKTAEIKGKNQSEETEAGGVTPGTLVDITNEALGNKGPEPSPAFDVDRGKVSDGEKKPKCATKRKKNKSDDSFTMPDDIYKFTFDSIPQSTNGTDLEEIPGKENDKSQCNTSIAHNNCRETLPQVEPERELCDGTETCKIDDIHDLDVPESVVREYEIHVHSFWLALNSSYFRGLFFSSGMKETRNKKVSINVTEDMSAMFMILIESLYRPDVVINKSVDDLLILMRLSLIYDADSTLKCCQRLLSTAELSIPICDKALNMQEHERLSEMDEFIKRCEQHLVEAFSPLDYQWTREEFFSLSATALKSVLGSNELCVSSENTVFLALMRWAEMNEVLDEGLEPLLNHVCFKAMTINYLHDVVTSAHPIASTVEKFPLLFEEAVFFHAFSKERQAEEGDYEPRKAFEEPILFNWHVENYEDTEFEKKKKIVKSPHFWVSGYEMFLELKLRSSGFQGLYLTICTQQFNHNSKGFVKLKYSLSSNFLKATHVFNEVDIFDKEGSGWGYEEFFPLTWPEFRDQLKRSPLIITAQVRLLE</sequence>
<dbReference type="OMA" id="MTINYLH"/>
<keyword evidence="5" id="KW-1185">Reference proteome</keyword>
<dbReference type="SUPFAM" id="SSF49599">
    <property type="entry name" value="TRAF domain-like"/>
    <property type="match status" value="1"/>
</dbReference>
<dbReference type="InterPro" id="IPR008974">
    <property type="entry name" value="TRAF-like"/>
</dbReference>
<protein>
    <submittedName>
        <fullName evidence="4">Uncharacterized protein</fullName>
    </submittedName>
</protein>
<feature type="compositionally biased region" description="Basic and acidic residues" evidence="1">
    <location>
        <begin position="99"/>
        <end position="112"/>
    </location>
</feature>
<evidence type="ECO:0000256" key="1">
    <source>
        <dbReference type="SAM" id="MobiDB-lite"/>
    </source>
</evidence>
<feature type="compositionally biased region" description="Polar residues" evidence="1">
    <location>
        <begin position="28"/>
        <end position="37"/>
    </location>
</feature>
<dbReference type="CDD" id="cd00121">
    <property type="entry name" value="MATH"/>
    <property type="match status" value="1"/>
</dbReference>
<dbReference type="HOGENOM" id="CLU_464070_0_0_1"/>
<feature type="domain" description="MATH" evidence="3">
    <location>
        <begin position="461"/>
        <end position="584"/>
    </location>
</feature>
<dbReference type="InterPro" id="IPR011705">
    <property type="entry name" value="BACK"/>
</dbReference>
<accession>A7SYY1</accession>
<dbReference type="PhylomeDB" id="A7SYY1"/>
<evidence type="ECO:0000313" key="4">
    <source>
        <dbReference type="EMBL" id="EDO31093.1"/>
    </source>
</evidence>
<proteinExistence type="predicted"/>
<feature type="compositionally biased region" description="Basic and acidic residues" evidence="1">
    <location>
        <begin position="53"/>
        <end position="66"/>
    </location>
</feature>
<feature type="compositionally biased region" description="Acidic residues" evidence="1">
    <location>
        <begin position="43"/>
        <end position="52"/>
    </location>
</feature>
<dbReference type="PROSITE" id="PS50097">
    <property type="entry name" value="BTB"/>
    <property type="match status" value="1"/>
</dbReference>
<dbReference type="Proteomes" id="UP000001593">
    <property type="component" value="Unassembled WGS sequence"/>
</dbReference>
<dbReference type="PANTHER" id="PTHR46336:SF3">
    <property type="entry name" value="BTB_POZ DOMAIN-CONTAINING PROTEIN POB1"/>
    <property type="match status" value="1"/>
</dbReference>
<reference evidence="4 5" key="1">
    <citation type="journal article" date="2007" name="Science">
        <title>Sea anemone genome reveals ancestral eumetazoan gene repertoire and genomic organization.</title>
        <authorList>
            <person name="Putnam N.H."/>
            <person name="Srivastava M."/>
            <person name="Hellsten U."/>
            <person name="Dirks B."/>
            <person name="Chapman J."/>
            <person name="Salamov A."/>
            <person name="Terry A."/>
            <person name="Shapiro H."/>
            <person name="Lindquist E."/>
            <person name="Kapitonov V.V."/>
            <person name="Jurka J."/>
            <person name="Genikhovich G."/>
            <person name="Grigoriev I.V."/>
            <person name="Lucas S.M."/>
            <person name="Steele R.E."/>
            <person name="Finnerty J.R."/>
            <person name="Technau U."/>
            <person name="Martindale M.Q."/>
            <person name="Rokhsar D.S."/>
        </authorList>
    </citation>
    <scope>NUCLEOTIDE SEQUENCE [LARGE SCALE GENOMIC DNA]</scope>
    <source>
        <strain evidence="5">CH2 X CH6</strain>
    </source>
</reference>
<evidence type="ECO:0000313" key="5">
    <source>
        <dbReference type="Proteomes" id="UP000001593"/>
    </source>
</evidence>
<evidence type="ECO:0000259" key="2">
    <source>
        <dbReference type="PROSITE" id="PS50097"/>
    </source>
</evidence>
<dbReference type="CDD" id="cd18186">
    <property type="entry name" value="BTB_POZ_ZBTB_KLHL-like"/>
    <property type="match status" value="1"/>
</dbReference>
<dbReference type="PROSITE" id="PS50144">
    <property type="entry name" value="MATH"/>
    <property type="match status" value="1"/>
</dbReference>
<dbReference type="Gene3D" id="1.25.40.420">
    <property type="match status" value="1"/>
</dbReference>
<dbReference type="SUPFAM" id="SSF54695">
    <property type="entry name" value="POZ domain"/>
    <property type="match status" value="1"/>
</dbReference>
<name>A7SYY1_NEMVE</name>
<dbReference type="KEGG" id="nve:5501951"/>
<dbReference type="Gene3D" id="2.60.210.10">
    <property type="entry name" value="Apoptosis, Tumor Necrosis Factor Receptor Associated Protein 2, Chain A"/>
    <property type="match status" value="1"/>
</dbReference>
<dbReference type="InterPro" id="IPR000210">
    <property type="entry name" value="BTB/POZ_dom"/>
</dbReference>
<dbReference type="Pfam" id="PF07707">
    <property type="entry name" value="BACK"/>
    <property type="match status" value="1"/>
</dbReference>
<dbReference type="Pfam" id="PF00651">
    <property type="entry name" value="BTB"/>
    <property type="match status" value="1"/>
</dbReference>
<dbReference type="InParanoid" id="A7SYY1"/>
<dbReference type="InterPro" id="IPR002083">
    <property type="entry name" value="MATH/TRAF_dom"/>
</dbReference>
<dbReference type="SMART" id="SM00875">
    <property type="entry name" value="BACK"/>
    <property type="match status" value="1"/>
</dbReference>
<dbReference type="OrthoDB" id="5982674at2759"/>